<dbReference type="Pfam" id="PF01420">
    <property type="entry name" value="Methylase_S"/>
    <property type="match status" value="2"/>
</dbReference>
<sequence>MRYRKPEELKETDVDWIGDIPEGWDTTKLKFQTTVNMGQSPPSDGYNKKGIGTAFLQGNADFTNKYPQTESFTDNGNKFCQKGDFLFSVRAPVGEINIADKEYCIGRGLCSISPKDVDSNFLWHYLHIARRELKAISTGSTFESVSSEDVKNLSLILPLLPEQRSIAAFLDRKTEAIDGLIQKKEQLIERLKEKRQALITQAVTKGLDPDVPMKDSGIEWLGEIPEEWEVTKVKWLVSKIGSGKTPRGGSEVYKDDGIPFLRSQNIHFDGLRLDDVVYIDEEIHEDMISTAIKPKDVLLNITGASIGRASLVPEDFPKANLNQHVCILRPRKENISPDYLHLVVSSDIIQNQIFAFENGTSREGLNFSQVGSLLVSLPSLAEQKEIVKQVREYEKNIFSLSPGIEN</sequence>
<reference evidence="6 7" key="1">
    <citation type="submission" date="2020-02" db="EMBL/GenBank/DDBJ databases">
        <title>Aliifodinibius halophilus 2W32, complete genome.</title>
        <authorList>
            <person name="Li Y."/>
            <person name="Wu S."/>
        </authorList>
    </citation>
    <scope>NUCLEOTIDE SEQUENCE [LARGE SCALE GENOMIC DNA]</scope>
    <source>
        <strain evidence="6 7">2W32</strain>
    </source>
</reference>
<keyword evidence="7" id="KW-1185">Reference proteome</keyword>
<feature type="coiled-coil region" evidence="4">
    <location>
        <begin position="170"/>
        <end position="201"/>
    </location>
</feature>
<keyword evidence="6" id="KW-0378">Hydrolase</keyword>
<evidence type="ECO:0000256" key="4">
    <source>
        <dbReference type="SAM" id="Coils"/>
    </source>
</evidence>
<comment type="similarity">
    <text evidence="1">Belongs to the type-I restriction system S methylase family.</text>
</comment>
<keyword evidence="3" id="KW-0238">DNA-binding</keyword>
<keyword evidence="6" id="KW-0255">Endonuclease</keyword>
<evidence type="ECO:0000256" key="2">
    <source>
        <dbReference type="ARBA" id="ARBA00022747"/>
    </source>
</evidence>
<dbReference type="Gene3D" id="3.90.220.20">
    <property type="entry name" value="DNA methylase specificity domains"/>
    <property type="match status" value="2"/>
</dbReference>
<dbReference type="CDD" id="cd17256">
    <property type="entry name" value="RMtype1_S_EcoJA65PI-TRD1-CR1_like"/>
    <property type="match status" value="1"/>
</dbReference>
<keyword evidence="4" id="KW-0175">Coiled coil</keyword>
<dbReference type="AlphaFoldDB" id="A0A6M1TCC9"/>
<protein>
    <submittedName>
        <fullName evidence="6">Restriction endonuclease subunit S</fullName>
    </submittedName>
</protein>
<dbReference type="Proteomes" id="UP000479132">
    <property type="component" value="Unassembled WGS sequence"/>
</dbReference>
<evidence type="ECO:0000313" key="6">
    <source>
        <dbReference type="EMBL" id="NGP90023.1"/>
    </source>
</evidence>
<dbReference type="GO" id="GO:0004519">
    <property type="term" value="F:endonuclease activity"/>
    <property type="evidence" value="ECO:0007669"/>
    <property type="project" value="UniProtKB-KW"/>
</dbReference>
<gene>
    <name evidence="6" type="ORF">G3569_16825</name>
</gene>
<evidence type="ECO:0000256" key="3">
    <source>
        <dbReference type="ARBA" id="ARBA00023125"/>
    </source>
</evidence>
<proteinExistence type="inferred from homology"/>
<keyword evidence="6" id="KW-0540">Nuclease</keyword>
<accession>A0A6M1TCC9</accession>
<keyword evidence="2" id="KW-0680">Restriction system</keyword>
<evidence type="ECO:0000256" key="1">
    <source>
        <dbReference type="ARBA" id="ARBA00010923"/>
    </source>
</evidence>
<dbReference type="InterPro" id="IPR044946">
    <property type="entry name" value="Restrct_endonuc_typeI_TRD_sf"/>
</dbReference>
<comment type="caution">
    <text evidence="6">The sequence shown here is derived from an EMBL/GenBank/DDBJ whole genome shotgun (WGS) entry which is preliminary data.</text>
</comment>
<dbReference type="EMBL" id="JAALLS010000030">
    <property type="protein sequence ID" value="NGP90023.1"/>
    <property type="molecule type" value="Genomic_DNA"/>
</dbReference>
<organism evidence="6 7">
    <name type="scientific">Fodinibius halophilus</name>
    <dbReference type="NCBI Taxonomy" id="1736908"/>
    <lineage>
        <taxon>Bacteria</taxon>
        <taxon>Pseudomonadati</taxon>
        <taxon>Balneolota</taxon>
        <taxon>Balneolia</taxon>
        <taxon>Balneolales</taxon>
        <taxon>Balneolaceae</taxon>
        <taxon>Fodinibius</taxon>
    </lineage>
</organism>
<feature type="domain" description="Type I restriction modification DNA specificity" evidence="5">
    <location>
        <begin position="21"/>
        <end position="189"/>
    </location>
</feature>
<dbReference type="InterPro" id="IPR052021">
    <property type="entry name" value="Type-I_RS_S_subunit"/>
</dbReference>
<name>A0A6M1TCC9_9BACT</name>
<dbReference type="RefSeq" id="WP_165271252.1">
    <property type="nucleotide sequence ID" value="NZ_JAALLS010000030.1"/>
</dbReference>
<dbReference type="PANTHER" id="PTHR30408:SF12">
    <property type="entry name" value="TYPE I RESTRICTION ENZYME MJAVIII SPECIFICITY SUBUNIT"/>
    <property type="match status" value="1"/>
</dbReference>
<dbReference type="GO" id="GO:0003677">
    <property type="term" value="F:DNA binding"/>
    <property type="evidence" value="ECO:0007669"/>
    <property type="project" value="UniProtKB-KW"/>
</dbReference>
<dbReference type="SUPFAM" id="SSF116734">
    <property type="entry name" value="DNA methylase specificity domain"/>
    <property type="match status" value="2"/>
</dbReference>
<dbReference type="GO" id="GO:0009307">
    <property type="term" value="P:DNA restriction-modification system"/>
    <property type="evidence" value="ECO:0007669"/>
    <property type="project" value="UniProtKB-KW"/>
</dbReference>
<dbReference type="InterPro" id="IPR000055">
    <property type="entry name" value="Restrct_endonuc_typeI_TRD"/>
</dbReference>
<dbReference type="PANTHER" id="PTHR30408">
    <property type="entry name" value="TYPE-1 RESTRICTION ENZYME ECOKI SPECIFICITY PROTEIN"/>
    <property type="match status" value="1"/>
</dbReference>
<evidence type="ECO:0000313" key="7">
    <source>
        <dbReference type="Proteomes" id="UP000479132"/>
    </source>
</evidence>
<evidence type="ECO:0000259" key="5">
    <source>
        <dbReference type="Pfam" id="PF01420"/>
    </source>
</evidence>
<feature type="domain" description="Type I restriction modification DNA specificity" evidence="5">
    <location>
        <begin position="225"/>
        <end position="397"/>
    </location>
</feature>